<evidence type="ECO:0000313" key="10">
    <source>
        <dbReference type="Proteomes" id="UP000001903"/>
    </source>
</evidence>
<dbReference type="GO" id="GO:0016020">
    <property type="term" value="C:membrane"/>
    <property type="evidence" value="ECO:0007669"/>
    <property type="project" value="InterPro"/>
</dbReference>
<feature type="domain" description="Methyl-accepting transducer" evidence="7">
    <location>
        <begin position="449"/>
        <end position="685"/>
    </location>
</feature>
<dbReference type="HOGENOM" id="CLU_000445_107_19_2"/>
<gene>
    <name evidence="9" type="ordered locus">Htur_0307</name>
</gene>
<dbReference type="CDD" id="cd06225">
    <property type="entry name" value="HAMP"/>
    <property type="match status" value="1"/>
</dbReference>
<evidence type="ECO:0000256" key="3">
    <source>
        <dbReference type="PROSITE-ProRule" id="PRU00284"/>
    </source>
</evidence>
<dbReference type="PANTHER" id="PTHR32089:SF112">
    <property type="entry name" value="LYSOZYME-LIKE PROTEIN-RELATED"/>
    <property type="match status" value="1"/>
</dbReference>
<evidence type="ECO:0000256" key="1">
    <source>
        <dbReference type="ARBA" id="ARBA00023224"/>
    </source>
</evidence>
<dbReference type="PANTHER" id="PTHR32089">
    <property type="entry name" value="METHYL-ACCEPTING CHEMOTAXIS PROTEIN MCPB"/>
    <property type="match status" value="1"/>
</dbReference>
<dbReference type="GeneID" id="8740871"/>
<dbReference type="KEGG" id="htu:Htur_0307"/>
<evidence type="ECO:0000259" key="8">
    <source>
        <dbReference type="PROSITE" id="PS50885"/>
    </source>
</evidence>
<accession>D2RUR5</accession>
<reference evidence="9 10" key="1">
    <citation type="journal article" date="2010" name="Stand. Genomic Sci.">
        <title>Complete genome sequence of Haloterrigena turkmenica type strain (4k).</title>
        <authorList>
            <person name="Saunders E."/>
            <person name="Tindall B.J."/>
            <person name="Fahnrich R."/>
            <person name="Lapidus A."/>
            <person name="Copeland A."/>
            <person name="Del Rio T.G."/>
            <person name="Lucas S."/>
            <person name="Chen F."/>
            <person name="Tice H."/>
            <person name="Cheng J.F."/>
            <person name="Han C."/>
            <person name="Detter J.C."/>
            <person name="Bruce D."/>
            <person name="Goodwin L."/>
            <person name="Chain P."/>
            <person name="Pitluck S."/>
            <person name="Pati A."/>
            <person name="Ivanova N."/>
            <person name="Mavromatis K."/>
            <person name="Chen A."/>
            <person name="Palaniappan K."/>
            <person name="Land M."/>
            <person name="Hauser L."/>
            <person name="Chang Y.J."/>
            <person name="Jeffries C.D."/>
            <person name="Brettin T."/>
            <person name="Rohde M."/>
            <person name="Goker M."/>
            <person name="Bristow J."/>
            <person name="Eisen J.A."/>
            <person name="Markowitz V."/>
            <person name="Hugenholtz P."/>
            <person name="Klenk H.P."/>
            <person name="Kyrpides N.C."/>
        </authorList>
    </citation>
    <scope>NUCLEOTIDE SEQUENCE [LARGE SCALE GENOMIC DNA]</scope>
    <source>
        <strain evidence="10">ATCC 51198 / DSM 5511 / JCM 9101 / NCIMB 13204 / VKM B-1734 / 4k</strain>
    </source>
</reference>
<dbReference type="Proteomes" id="UP000001903">
    <property type="component" value="Chromosome"/>
</dbReference>
<dbReference type="PROSITE" id="PS50111">
    <property type="entry name" value="CHEMOTAXIS_TRANSDUC_2"/>
    <property type="match status" value="1"/>
</dbReference>
<dbReference type="GO" id="GO:0004888">
    <property type="term" value="F:transmembrane signaling receptor activity"/>
    <property type="evidence" value="ECO:0007669"/>
    <property type="project" value="InterPro"/>
</dbReference>
<feature type="transmembrane region" description="Helical" evidence="6">
    <location>
        <begin position="20"/>
        <end position="40"/>
    </location>
</feature>
<dbReference type="Pfam" id="PF00672">
    <property type="entry name" value="HAMP"/>
    <property type="match status" value="1"/>
</dbReference>
<dbReference type="InterPro" id="IPR004090">
    <property type="entry name" value="Chemotax_Me-accpt_rcpt"/>
</dbReference>
<dbReference type="InterPro" id="IPR003660">
    <property type="entry name" value="HAMP_dom"/>
</dbReference>
<organism evidence="9 10">
    <name type="scientific">Haloterrigena turkmenica (strain ATCC 51198 / DSM 5511 / JCM 9101 / NCIMB 13204 / VKM B-1734 / 4k)</name>
    <name type="common">Halococcus turkmenicus</name>
    <dbReference type="NCBI Taxonomy" id="543526"/>
    <lineage>
        <taxon>Archaea</taxon>
        <taxon>Methanobacteriati</taxon>
        <taxon>Methanobacteriota</taxon>
        <taxon>Stenosarchaea group</taxon>
        <taxon>Halobacteria</taxon>
        <taxon>Halobacteriales</taxon>
        <taxon>Natrialbaceae</taxon>
        <taxon>Haloterrigena</taxon>
    </lineage>
</organism>
<dbReference type="eggNOG" id="arCOG02322">
    <property type="taxonomic scope" value="Archaea"/>
</dbReference>
<dbReference type="SMART" id="SM00283">
    <property type="entry name" value="MA"/>
    <property type="match status" value="1"/>
</dbReference>
<dbReference type="eggNOG" id="arCOG02320">
    <property type="taxonomic scope" value="Archaea"/>
</dbReference>
<feature type="transmembrane region" description="Helical" evidence="6">
    <location>
        <begin position="284"/>
        <end position="303"/>
    </location>
</feature>
<feature type="compositionally biased region" description="Acidic residues" evidence="5">
    <location>
        <begin position="738"/>
        <end position="760"/>
    </location>
</feature>
<keyword evidence="1 3" id="KW-0807">Transducer</keyword>
<dbReference type="Pfam" id="PF00015">
    <property type="entry name" value="MCPsignal"/>
    <property type="match status" value="1"/>
</dbReference>
<dbReference type="Gene3D" id="6.10.250.1910">
    <property type="match status" value="1"/>
</dbReference>
<feature type="compositionally biased region" description="Polar residues" evidence="5">
    <location>
        <begin position="771"/>
        <end position="783"/>
    </location>
</feature>
<proteinExistence type="inferred from homology"/>
<keyword evidence="6" id="KW-0472">Membrane</keyword>
<dbReference type="SMART" id="SM00304">
    <property type="entry name" value="HAMP"/>
    <property type="match status" value="2"/>
</dbReference>
<dbReference type="SUPFAM" id="SSF58104">
    <property type="entry name" value="Methyl-accepting chemotaxis protein (MCP) signaling domain"/>
    <property type="match status" value="1"/>
</dbReference>
<evidence type="ECO:0000256" key="5">
    <source>
        <dbReference type="SAM" id="MobiDB-lite"/>
    </source>
</evidence>
<evidence type="ECO:0000256" key="2">
    <source>
        <dbReference type="ARBA" id="ARBA00029447"/>
    </source>
</evidence>
<dbReference type="Gene3D" id="1.10.287.950">
    <property type="entry name" value="Methyl-accepting chemotaxis protein"/>
    <property type="match status" value="1"/>
</dbReference>
<keyword evidence="4" id="KW-0175">Coiled coil</keyword>
<evidence type="ECO:0000256" key="6">
    <source>
        <dbReference type="SAM" id="Phobius"/>
    </source>
</evidence>
<dbReference type="GO" id="GO:0007165">
    <property type="term" value="P:signal transduction"/>
    <property type="evidence" value="ECO:0007669"/>
    <property type="project" value="UniProtKB-KW"/>
</dbReference>
<comment type="similarity">
    <text evidence="2">Belongs to the methyl-accepting chemotaxis (MCP) protein family.</text>
</comment>
<dbReference type="GO" id="GO:0006935">
    <property type="term" value="P:chemotaxis"/>
    <property type="evidence" value="ECO:0007669"/>
    <property type="project" value="InterPro"/>
</dbReference>
<feature type="region of interest" description="Disordered" evidence="5">
    <location>
        <begin position="356"/>
        <end position="383"/>
    </location>
</feature>
<evidence type="ECO:0000256" key="4">
    <source>
        <dbReference type="SAM" id="Coils"/>
    </source>
</evidence>
<dbReference type="STRING" id="543526.Htur_0307"/>
<dbReference type="OrthoDB" id="8523at2157"/>
<keyword evidence="6" id="KW-0812">Transmembrane</keyword>
<keyword evidence="10" id="KW-1185">Reference proteome</keyword>
<feature type="region of interest" description="Disordered" evidence="5">
    <location>
        <begin position="738"/>
        <end position="783"/>
    </location>
</feature>
<dbReference type="AlphaFoldDB" id="D2RUR5"/>
<feature type="domain" description="HAMP" evidence="8">
    <location>
        <begin position="304"/>
        <end position="356"/>
    </location>
</feature>
<name>D2RUR5_HALTV</name>
<keyword evidence="6" id="KW-1133">Transmembrane helix</keyword>
<sequence length="783" mass="83399">MDLNPLRGVPGVRSSYALRFGAALFVVLLVVGVFGGVIYAHTGSELEDDVESRLVSDAESDAERLDGWLESSERNLESLTRSLEFRNDDRVSISDSLHRLNERPGFEGAYYVDAGNGTVDIEAGTDAVVEDGRLSEAADERLSSAIEAEGRVTFTETFETADGRPAMLAVSTVPGDSDHVVGLVDLESLSRAVIASDSTKDAVVVDGSGTVVLAEDRSLLLRDDVLEAGAVGGDAGTTSIESGAGEETVVGYAPIENGNGEWTMTTRVPAAQAYSLQSDISLQILGMLGVVFASIVVLGATVGRNTARSLRDLSERAAAIEDGNLEEPVESERRDELGELHRSIDRMRRSLRERLEETEAARAEAERARTESERFSRHLERTADEYGETMRACADGDLTRRLEPDDESEAMETVAREFNGMMDDIEATVAATRAFADAVDQSAESTAEGVAEVRSASEQVTTSVQEIADGAERQSTQLTAIADEVNELSTTTEEIAATSSQVATLAERTAATSTDARESARRAIDGMNAIEAEADEAVAEVDRLEDELEAIDDLLAFIGDVTQQTNVLALNASIEAARSRSDDAEFTAVADQVKSLAEDTQEAATDIEARLERVNEQADRVAAVVRETDERIAAHRNAVETSVAALEEISEFADETNDGIQEISAATQQQAAATQEVVSMTDDVTAISEETSAEAETVAAAAEEQTSSLVTVSHTATSLSERAQDLSDALSTFEVAVEPDAELEPTNGEGDDAVPSDTDESTAGGADEASTDGSQEFTWTESQ</sequence>
<dbReference type="RefSeq" id="WP_012941533.1">
    <property type="nucleotide sequence ID" value="NC_013743.1"/>
</dbReference>
<protein>
    <submittedName>
        <fullName evidence="9">Methyl-accepting chemotaxis sensory transducer</fullName>
    </submittedName>
</protein>
<feature type="coiled-coil region" evidence="4">
    <location>
        <begin position="527"/>
        <end position="554"/>
    </location>
</feature>
<dbReference type="EMBL" id="CP001860">
    <property type="protein sequence ID" value="ADB59208.1"/>
    <property type="molecule type" value="Genomic_DNA"/>
</dbReference>
<dbReference type="PROSITE" id="PS50885">
    <property type="entry name" value="HAMP"/>
    <property type="match status" value="2"/>
</dbReference>
<evidence type="ECO:0000313" key="9">
    <source>
        <dbReference type="EMBL" id="ADB59208.1"/>
    </source>
</evidence>
<dbReference type="InterPro" id="IPR004089">
    <property type="entry name" value="MCPsignal_dom"/>
</dbReference>
<feature type="domain" description="HAMP" evidence="8">
    <location>
        <begin position="377"/>
        <end position="430"/>
    </location>
</feature>
<evidence type="ECO:0000259" key="7">
    <source>
        <dbReference type="PROSITE" id="PS50111"/>
    </source>
</evidence>
<dbReference type="PRINTS" id="PR00260">
    <property type="entry name" value="CHEMTRNSDUCR"/>
</dbReference>